<evidence type="ECO:0000256" key="6">
    <source>
        <dbReference type="SAM" id="MobiDB-lite"/>
    </source>
</evidence>
<keyword evidence="8" id="KW-1185">Reference proteome</keyword>
<feature type="domain" description="Sulfotransferase" evidence="7">
    <location>
        <begin position="70"/>
        <end position="322"/>
    </location>
</feature>
<reference evidence="9 10" key="1">
    <citation type="submission" date="2025-04" db="UniProtKB">
        <authorList>
            <consortium name="RefSeq"/>
        </authorList>
    </citation>
    <scope>IDENTIFICATION</scope>
    <source>
        <tissue evidence="9 10">Sperm</tissue>
    </source>
</reference>
<protein>
    <recommendedName>
        <fullName evidence="5">Sulfotransferase</fullName>
        <ecNumber evidence="5">2.8.2.-</ecNumber>
    </recommendedName>
</protein>
<dbReference type="AlphaFoldDB" id="A0AAJ7UCY2"/>
<dbReference type="RefSeq" id="XP_032833994.1">
    <property type="nucleotide sequence ID" value="XM_032978103.1"/>
</dbReference>
<dbReference type="GO" id="GO:0008146">
    <property type="term" value="F:sulfotransferase activity"/>
    <property type="evidence" value="ECO:0007669"/>
    <property type="project" value="InterPro"/>
</dbReference>
<accession>A0AAJ7UCY2</accession>
<dbReference type="InterPro" id="IPR000863">
    <property type="entry name" value="Sulfotransferase_dom"/>
</dbReference>
<proteinExistence type="inferred from homology"/>
<evidence type="ECO:0000256" key="2">
    <source>
        <dbReference type="ARBA" id="ARBA00005771"/>
    </source>
</evidence>
<evidence type="ECO:0000259" key="7">
    <source>
        <dbReference type="Pfam" id="PF00685"/>
    </source>
</evidence>
<organism evidence="8 9">
    <name type="scientific">Petromyzon marinus</name>
    <name type="common">Sea lamprey</name>
    <dbReference type="NCBI Taxonomy" id="7757"/>
    <lineage>
        <taxon>Eukaryota</taxon>
        <taxon>Metazoa</taxon>
        <taxon>Chordata</taxon>
        <taxon>Craniata</taxon>
        <taxon>Vertebrata</taxon>
        <taxon>Cyclostomata</taxon>
        <taxon>Hyperoartia</taxon>
        <taxon>Petromyzontiformes</taxon>
        <taxon>Petromyzontidae</taxon>
        <taxon>Petromyzon</taxon>
    </lineage>
</organism>
<dbReference type="SUPFAM" id="SSF52540">
    <property type="entry name" value="P-loop containing nucleoside triphosphate hydrolases"/>
    <property type="match status" value="1"/>
</dbReference>
<dbReference type="KEGG" id="pmrn:116956456"/>
<name>A0AAJ7UCY2_PETMA</name>
<evidence type="ECO:0000313" key="9">
    <source>
        <dbReference type="RefSeq" id="XP_032833994.1"/>
    </source>
</evidence>
<dbReference type="RefSeq" id="XP_032833995.1">
    <property type="nucleotide sequence ID" value="XM_032978104.1"/>
</dbReference>
<dbReference type="FunFam" id="3.40.50.300:FF:000433">
    <property type="entry name" value="Estrogen sulfotransferase"/>
    <property type="match status" value="1"/>
</dbReference>
<evidence type="ECO:0000313" key="8">
    <source>
        <dbReference type="Proteomes" id="UP001318040"/>
    </source>
</evidence>
<evidence type="ECO:0000256" key="4">
    <source>
        <dbReference type="ARBA" id="ARBA00022679"/>
    </source>
</evidence>
<keyword evidence="3" id="KW-0963">Cytoplasm</keyword>
<gene>
    <name evidence="9 10" type="primary">LOC116956456</name>
</gene>
<evidence type="ECO:0000256" key="5">
    <source>
        <dbReference type="RuleBase" id="RU361155"/>
    </source>
</evidence>
<comment type="subcellular location">
    <subcellularLocation>
        <location evidence="1">Cytoplasm</location>
    </subcellularLocation>
</comment>
<dbReference type="InterPro" id="IPR027417">
    <property type="entry name" value="P-loop_NTPase"/>
</dbReference>
<dbReference type="PANTHER" id="PTHR11783">
    <property type="entry name" value="SULFOTRANSFERASE SULT"/>
    <property type="match status" value="1"/>
</dbReference>
<dbReference type="Proteomes" id="UP001318040">
    <property type="component" value="Chromosome 65"/>
</dbReference>
<evidence type="ECO:0000313" key="10">
    <source>
        <dbReference type="RefSeq" id="XP_032833995.1"/>
    </source>
</evidence>
<feature type="compositionally biased region" description="Pro residues" evidence="6">
    <location>
        <begin position="24"/>
        <end position="34"/>
    </location>
</feature>
<dbReference type="Gene3D" id="3.40.50.300">
    <property type="entry name" value="P-loop containing nucleotide triphosphate hydrolases"/>
    <property type="match status" value="1"/>
</dbReference>
<dbReference type="GO" id="GO:0005737">
    <property type="term" value="C:cytoplasm"/>
    <property type="evidence" value="ECO:0007669"/>
    <property type="project" value="UniProtKB-SubCell"/>
</dbReference>
<evidence type="ECO:0000256" key="3">
    <source>
        <dbReference type="ARBA" id="ARBA00022490"/>
    </source>
</evidence>
<sequence length="336" mass="38204">MSHRQGGMSGRGGESAEGSAPRPGHGPPTGPAGAPPTHLQRPRLSYVEGILMAEVFFQDWEEKSAFRAQPEDIVISTYPKSGTTWLQEIVDAILGRGDIERCKRAPTHSRVPFLEMSAVPSLGIPSGIDQIEQLPSPRVIKTHLPYQLVPKSFWENNSKVIYLARNAKDVMVSCFYFGKMNFGQPHPGTWDEYFRKHLDGAVPWGCWWDHVLGYWDKRDHHRILYLLYEDMKENPRAAVEQVAEFLDVHLPEEALEKIVHHTSFEQMRDNPMANYTSLPSFVMDHSVSPFMRKGSVGDWRTHFTVAQNEEFDEVYAKKMAGTSLSFRHDLPQVVDS</sequence>
<evidence type="ECO:0000256" key="1">
    <source>
        <dbReference type="ARBA" id="ARBA00004496"/>
    </source>
</evidence>
<dbReference type="EC" id="2.8.2.-" evidence="5"/>
<feature type="region of interest" description="Disordered" evidence="6">
    <location>
        <begin position="1"/>
        <end position="39"/>
    </location>
</feature>
<comment type="similarity">
    <text evidence="2 5">Belongs to the sulfotransferase 1 family.</text>
</comment>
<keyword evidence="4 5" id="KW-0808">Transferase</keyword>
<dbReference type="Pfam" id="PF00685">
    <property type="entry name" value="Sulfotransfer_1"/>
    <property type="match status" value="1"/>
</dbReference>